<dbReference type="EMBL" id="AP026978">
    <property type="protein sequence ID" value="BDU00461.1"/>
    <property type="molecule type" value="Genomic_DNA"/>
</dbReference>
<keyword evidence="1" id="KW-1133">Transmembrane helix</keyword>
<gene>
    <name evidence="2" type="ORF">IFM12276_34890</name>
</gene>
<organism evidence="2 3">
    <name type="scientific">Nocardia sputorum</name>
    <dbReference type="NCBI Taxonomy" id="2984338"/>
    <lineage>
        <taxon>Bacteria</taxon>
        <taxon>Bacillati</taxon>
        <taxon>Actinomycetota</taxon>
        <taxon>Actinomycetes</taxon>
        <taxon>Mycobacteriales</taxon>
        <taxon>Nocardiaceae</taxon>
        <taxon>Nocardia</taxon>
    </lineage>
</organism>
<dbReference type="RefSeq" id="WP_281873306.1">
    <property type="nucleotide sequence ID" value="NZ_AP026978.1"/>
</dbReference>
<dbReference type="Proteomes" id="UP001317870">
    <property type="component" value="Chromosome"/>
</dbReference>
<evidence type="ECO:0000313" key="3">
    <source>
        <dbReference type="Proteomes" id="UP001317870"/>
    </source>
</evidence>
<sequence length="273" mass="30223">MGELSPFVASVSTRITRRADEYTAEIDRGGRSEQEELEQFTAHVEAILADYDPPSTRRHSDSLVFRHLYTAARQPAPDEAGWRVPSAIPAALLAAEIEFRGPLRLSSRQNTMLAEEYEQLGAQLWAAGLPAHAALAYRRGAALYRMNEDDEAQDRCGLRLARARTLALPSGPRRWTGQLSYVLCGHGYRPSWLLGWVGVQLLLFTTAALIWSGDPSPAATVYTCVTAFINPLGPGDTESLRPAARPLFAAEAWMGTVSMSVFFALLVRKWFRM</sequence>
<evidence type="ECO:0000313" key="2">
    <source>
        <dbReference type="EMBL" id="BDU00461.1"/>
    </source>
</evidence>
<keyword evidence="1" id="KW-0472">Membrane</keyword>
<feature type="transmembrane region" description="Helical" evidence="1">
    <location>
        <begin position="247"/>
        <end position="267"/>
    </location>
</feature>
<evidence type="ECO:0000256" key="1">
    <source>
        <dbReference type="SAM" id="Phobius"/>
    </source>
</evidence>
<keyword evidence="3" id="KW-1185">Reference proteome</keyword>
<proteinExistence type="predicted"/>
<reference evidence="2 3" key="1">
    <citation type="submission" date="2022-11" db="EMBL/GenBank/DDBJ databases">
        <title>Genome Sequencing of Nocardia sp. ON39_IFM12276 and assembly.</title>
        <authorList>
            <person name="Shimojima M."/>
            <person name="Toyokawa M."/>
            <person name="Uesaka K."/>
        </authorList>
    </citation>
    <scope>NUCLEOTIDE SEQUENCE [LARGE SCALE GENOMIC DNA]</scope>
    <source>
        <strain evidence="2 3">IFM 12276</strain>
    </source>
</reference>
<protein>
    <submittedName>
        <fullName evidence="2">Uncharacterized protein</fullName>
    </submittedName>
</protein>
<accession>A0ABN6U5J3</accession>
<keyword evidence="1" id="KW-0812">Transmembrane</keyword>
<name>A0ABN6U5J3_9NOCA</name>